<keyword evidence="1" id="KW-1133">Transmembrane helix</keyword>
<accession>A0A1H5T351</accession>
<sequence>MSTAAGCPAGGRAPTLRDMNAHFSSGRAAAAFAGLLAGGAAGFLLIEIVGAFFTIVLDRSLALDGTGEPSLAVLAVPVICAVAGAVVGARLAGRGPHSGNRG</sequence>
<keyword evidence="1" id="KW-0472">Membrane</keyword>
<feature type="transmembrane region" description="Helical" evidence="1">
    <location>
        <begin position="69"/>
        <end position="92"/>
    </location>
</feature>
<proteinExistence type="predicted"/>
<dbReference type="AlphaFoldDB" id="A0A1H5T351"/>
<organism evidence="2 3">
    <name type="scientific">Thermomonospora echinospora</name>
    <dbReference type="NCBI Taxonomy" id="1992"/>
    <lineage>
        <taxon>Bacteria</taxon>
        <taxon>Bacillati</taxon>
        <taxon>Actinomycetota</taxon>
        <taxon>Actinomycetes</taxon>
        <taxon>Streptosporangiales</taxon>
        <taxon>Thermomonosporaceae</taxon>
        <taxon>Thermomonospora</taxon>
    </lineage>
</organism>
<dbReference type="Proteomes" id="UP000236723">
    <property type="component" value="Unassembled WGS sequence"/>
</dbReference>
<gene>
    <name evidence="2" type="ORF">SAMN04489712_101441</name>
</gene>
<evidence type="ECO:0000256" key="1">
    <source>
        <dbReference type="SAM" id="Phobius"/>
    </source>
</evidence>
<dbReference type="EMBL" id="FNVO01000001">
    <property type="protein sequence ID" value="SEF56511.1"/>
    <property type="molecule type" value="Genomic_DNA"/>
</dbReference>
<reference evidence="3" key="1">
    <citation type="submission" date="2016-10" db="EMBL/GenBank/DDBJ databases">
        <authorList>
            <person name="Varghese N."/>
            <person name="Submissions S."/>
        </authorList>
    </citation>
    <scope>NUCLEOTIDE SEQUENCE [LARGE SCALE GENOMIC DNA]</scope>
    <source>
        <strain evidence="3">DSM 43163</strain>
    </source>
</reference>
<evidence type="ECO:0000313" key="2">
    <source>
        <dbReference type="EMBL" id="SEF56511.1"/>
    </source>
</evidence>
<protein>
    <submittedName>
        <fullName evidence="2">Uncharacterized protein</fullName>
    </submittedName>
</protein>
<keyword evidence="3" id="KW-1185">Reference proteome</keyword>
<feature type="transmembrane region" description="Helical" evidence="1">
    <location>
        <begin position="29"/>
        <end position="57"/>
    </location>
</feature>
<name>A0A1H5T351_9ACTN</name>
<evidence type="ECO:0000313" key="3">
    <source>
        <dbReference type="Proteomes" id="UP000236723"/>
    </source>
</evidence>
<keyword evidence="1" id="KW-0812">Transmembrane</keyword>